<dbReference type="Proteomes" id="UP001432027">
    <property type="component" value="Unassembled WGS sequence"/>
</dbReference>
<dbReference type="InterPro" id="IPR043141">
    <property type="entry name" value="Ribosomal_uL10-like_sf"/>
</dbReference>
<protein>
    <recommendedName>
        <fullName evidence="4">Large ribosomal subunit protein uL10m</fullName>
    </recommendedName>
    <alternativeName>
        <fullName evidence="5">39S ribosomal protein L10, mitochondrial</fullName>
    </alternativeName>
</protein>
<sequence length="248" mass="27942">FRMLAHSVLTTLSAREAVLLSARAVSSKYPKLKPRHYRRRLFEAAVAPVMPRTITQCTPPMKKHLDNIEYDQSYSDYEIALADLVRNYLRNEEFRVMAVCQFTSVPGRTLHFTKNQLRLKDIEFRNYGNKIMRKVFDGTPLSSLSPVFVGSNALLLGKTPESLVTISKECTKLNWIVPLVYVLDSRIVSSSEVETLSALPDLNCLYGETVQILSQQIGALPQSLDSIPHSLVNSLSHLSTKEEKTGDQ</sequence>
<evidence type="ECO:0000256" key="4">
    <source>
        <dbReference type="ARBA" id="ARBA00035707"/>
    </source>
</evidence>
<evidence type="ECO:0000256" key="3">
    <source>
        <dbReference type="ARBA" id="ARBA00023274"/>
    </source>
</evidence>
<evidence type="ECO:0000256" key="6">
    <source>
        <dbReference type="ARBA" id="ARBA00038782"/>
    </source>
</evidence>
<name>A0AAV5SKW1_9BILA</name>
<keyword evidence="2" id="KW-0689">Ribosomal protein</keyword>
<proteinExistence type="inferred from homology"/>
<dbReference type="Pfam" id="PF00466">
    <property type="entry name" value="Ribosomal_L10"/>
    <property type="match status" value="1"/>
</dbReference>
<keyword evidence="3" id="KW-0687">Ribonucleoprotein</keyword>
<evidence type="ECO:0000256" key="5">
    <source>
        <dbReference type="ARBA" id="ARBA00035716"/>
    </source>
</evidence>
<dbReference type="FunFam" id="3.30.70.1730:FF:000012">
    <property type="entry name" value="Mitochondrial Ribosomal Protein, Large"/>
    <property type="match status" value="1"/>
</dbReference>
<evidence type="ECO:0000256" key="2">
    <source>
        <dbReference type="ARBA" id="ARBA00022980"/>
    </source>
</evidence>
<accession>A0AAV5SKW1</accession>
<dbReference type="EMBL" id="BTSX01000002">
    <property type="protein sequence ID" value="GMS83982.1"/>
    <property type="molecule type" value="Genomic_DNA"/>
</dbReference>
<dbReference type="InterPro" id="IPR047865">
    <property type="entry name" value="Ribosomal_uL10_bac_type"/>
</dbReference>
<dbReference type="Gene3D" id="3.30.70.1730">
    <property type="match status" value="1"/>
</dbReference>
<comment type="similarity">
    <text evidence="1">Belongs to the universal ribosomal protein uL10 family.</text>
</comment>
<comment type="subunit">
    <text evidence="6">Component of the mitochondrial ribosome large subunit (39S) which comprises a 16S rRNA and about 50 distinct proteins.</text>
</comment>
<dbReference type="InterPro" id="IPR001790">
    <property type="entry name" value="Ribosomal_uL10"/>
</dbReference>
<comment type="caution">
    <text evidence="7">The sequence shown here is derived from an EMBL/GenBank/DDBJ whole genome shotgun (WGS) entry which is preliminary data.</text>
</comment>
<keyword evidence="8" id="KW-1185">Reference proteome</keyword>
<organism evidence="7 8">
    <name type="scientific">Pristionchus entomophagus</name>
    <dbReference type="NCBI Taxonomy" id="358040"/>
    <lineage>
        <taxon>Eukaryota</taxon>
        <taxon>Metazoa</taxon>
        <taxon>Ecdysozoa</taxon>
        <taxon>Nematoda</taxon>
        <taxon>Chromadorea</taxon>
        <taxon>Rhabditida</taxon>
        <taxon>Rhabditina</taxon>
        <taxon>Diplogasteromorpha</taxon>
        <taxon>Diplogasteroidea</taxon>
        <taxon>Neodiplogasteridae</taxon>
        <taxon>Pristionchus</taxon>
    </lineage>
</organism>
<dbReference type="AlphaFoldDB" id="A0AAV5SKW1"/>
<evidence type="ECO:0000256" key="1">
    <source>
        <dbReference type="ARBA" id="ARBA00008889"/>
    </source>
</evidence>
<gene>
    <name evidence="7" type="ORF">PENTCL1PPCAC_6157</name>
</gene>
<reference evidence="7" key="1">
    <citation type="submission" date="2023-10" db="EMBL/GenBank/DDBJ databases">
        <title>Genome assembly of Pristionchus species.</title>
        <authorList>
            <person name="Yoshida K."/>
            <person name="Sommer R.J."/>
        </authorList>
    </citation>
    <scope>NUCLEOTIDE SEQUENCE</scope>
    <source>
        <strain evidence="7">RS0144</strain>
    </source>
</reference>
<dbReference type="GO" id="GO:1990904">
    <property type="term" value="C:ribonucleoprotein complex"/>
    <property type="evidence" value="ECO:0007669"/>
    <property type="project" value="UniProtKB-KW"/>
</dbReference>
<dbReference type="SUPFAM" id="SSF160369">
    <property type="entry name" value="Ribosomal protein L10-like"/>
    <property type="match status" value="1"/>
</dbReference>
<dbReference type="GO" id="GO:0005840">
    <property type="term" value="C:ribosome"/>
    <property type="evidence" value="ECO:0007669"/>
    <property type="project" value="UniProtKB-KW"/>
</dbReference>
<dbReference type="PANTHER" id="PTHR11560">
    <property type="entry name" value="39S RIBOSOMAL PROTEIN L10, MITOCHONDRIAL"/>
    <property type="match status" value="1"/>
</dbReference>
<evidence type="ECO:0000313" key="8">
    <source>
        <dbReference type="Proteomes" id="UP001432027"/>
    </source>
</evidence>
<feature type="non-terminal residue" evidence="7">
    <location>
        <position position="1"/>
    </location>
</feature>
<evidence type="ECO:0000313" key="7">
    <source>
        <dbReference type="EMBL" id="GMS83982.1"/>
    </source>
</evidence>